<keyword evidence="1" id="KW-1133">Transmembrane helix</keyword>
<dbReference type="Proteomes" id="UP000297706">
    <property type="component" value="Unassembled WGS sequence"/>
</dbReference>
<name>A0A4Y9VRR8_9PROT</name>
<proteinExistence type="predicted"/>
<keyword evidence="1" id="KW-0472">Membrane</keyword>
<evidence type="ECO:0008006" key="4">
    <source>
        <dbReference type="Google" id="ProtNLM"/>
    </source>
</evidence>
<dbReference type="NCBIfam" id="TIGR03495">
    <property type="entry name" value="phage_LysB"/>
    <property type="match status" value="1"/>
</dbReference>
<protein>
    <recommendedName>
        <fullName evidence="4">LysB family phage lysis regulatory protein</fullName>
    </recommendedName>
</protein>
<comment type="caution">
    <text evidence="2">The sequence shown here is derived from an EMBL/GenBank/DDBJ whole genome shotgun (WGS) entry which is preliminary data.</text>
</comment>
<dbReference type="InterPro" id="IPR020000">
    <property type="entry name" value="Phage_P2_LysB"/>
</dbReference>
<evidence type="ECO:0000313" key="2">
    <source>
        <dbReference type="EMBL" id="TFW71520.1"/>
    </source>
</evidence>
<accession>A0A4Y9VRR8</accession>
<evidence type="ECO:0000313" key="3">
    <source>
        <dbReference type="Proteomes" id="UP000297706"/>
    </source>
</evidence>
<evidence type="ECO:0000256" key="1">
    <source>
        <dbReference type="SAM" id="Phobius"/>
    </source>
</evidence>
<dbReference type="RefSeq" id="WP_135277064.1">
    <property type="nucleotide sequence ID" value="NZ_PQVH01000008.1"/>
</dbReference>
<feature type="transmembrane region" description="Helical" evidence="1">
    <location>
        <begin position="6"/>
        <end position="25"/>
    </location>
</feature>
<keyword evidence="1" id="KW-0812">Transmembrane</keyword>
<organism evidence="2 3">
    <name type="scientific">Methylotenera oryzisoli</name>
    <dbReference type="NCBI Taxonomy" id="2080758"/>
    <lineage>
        <taxon>Bacteria</taxon>
        <taxon>Pseudomonadati</taxon>
        <taxon>Pseudomonadota</taxon>
        <taxon>Betaproteobacteria</taxon>
        <taxon>Nitrosomonadales</taxon>
        <taxon>Methylophilaceae</taxon>
        <taxon>Methylotenera</taxon>
    </lineage>
</organism>
<sequence>MTNIKTWIIVSLIITSVAAVGILAYKNKSLTGDNNLLTVERNAAKAQVNAQQEIITQITTREKENQAAHSNLIAQLSTTKNLLTKHEQTIRTLEQENEQIKTWSNTRLPDPVISLRQHPTFTGSQDYRNWLSERDALPITSLQPTN</sequence>
<dbReference type="AlphaFoldDB" id="A0A4Y9VRR8"/>
<dbReference type="EMBL" id="PQVH01000008">
    <property type="protein sequence ID" value="TFW71520.1"/>
    <property type="molecule type" value="Genomic_DNA"/>
</dbReference>
<gene>
    <name evidence="2" type="ORF">C3Y98_05330</name>
</gene>
<reference evidence="2 3" key="1">
    <citation type="submission" date="2018-02" db="EMBL/GenBank/DDBJ databases">
        <title>A novel lanthanide dependent methylotroph, Methylotenera sp. La3113.</title>
        <authorList>
            <person name="Lv H."/>
            <person name="Tani A."/>
        </authorList>
    </citation>
    <scope>NUCLEOTIDE SEQUENCE [LARGE SCALE GENOMIC DNA]</scope>
    <source>
        <strain evidence="2 3">La3113</strain>
    </source>
</reference>
<keyword evidence="3" id="KW-1185">Reference proteome</keyword>
<dbReference type="OrthoDB" id="8658549at2"/>